<feature type="region of interest" description="Disordered" evidence="1">
    <location>
        <begin position="229"/>
        <end position="303"/>
    </location>
</feature>
<feature type="domain" description="J" evidence="3">
    <location>
        <begin position="5"/>
        <end position="71"/>
    </location>
</feature>
<keyword evidence="2" id="KW-0812">Transmembrane</keyword>
<accession>A0ABV4UB29</accession>
<feature type="compositionally biased region" description="Basic and acidic residues" evidence="1">
    <location>
        <begin position="229"/>
        <end position="291"/>
    </location>
</feature>
<dbReference type="InterPro" id="IPR001623">
    <property type="entry name" value="DnaJ_domain"/>
</dbReference>
<organism evidence="4 5">
    <name type="scientific">Dentiradicibacter hellwigii</name>
    <dbReference type="NCBI Taxonomy" id="3149053"/>
    <lineage>
        <taxon>Bacteria</taxon>
        <taxon>Pseudomonadati</taxon>
        <taxon>Pseudomonadota</taxon>
        <taxon>Betaproteobacteria</taxon>
        <taxon>Rhodocyclales</taxon>
        <taxon>Rhodocyclaceae</taxon>
        <taxon>Dentiradicibacter</taxon>
    </lineage>
</organism>
<evidence type="ECO:0000259" key="3">
    <source>
        <dbReference type="PROSITE" id="PS50076"/>
    </source>
</evidence>
<evidence type="ECO:0000313" key="4">
    <source>
        <dbReference type="EMBL" id="MFA9948940.1"/>
    </source>
</evidence>
<evidence type="ECO:0000256" key="1">
    <source>
        <dbReference type="SAM" id="MobiDB-lite"/>
    </source>
</evidence>
<gene>
    <name evidence="4" type="ORF">ABCS64_01130</name>
</gene>
<reference evidence="5" key="1">
    <citation type="submission" date="2024-06" db="EMBL/GenBank/DDBJ databases">
        <title>Radixoralia hellwigii gen. nov., sp nov., isolated from a root canal in the human oral cavity.</title>
        <authorList>
            <person name="Bartsch S."/>
            <person name="Wittmer A."/>
            <person name="Schulz A.-K."/>
            <person name="Neumann-Schaal M."/>
            <person name="Wolf J."/>
            <person name="Gronow S."/>
            <person name="Tennert C."/>
            <person name="Haecker G."/>
            <person name="Cieplik F."/>
            <person name="Al-Ahmad A."/>
        </authorList>
    </citation>
    <scope>NUCLEOTIDE SEQUENCE [LARGE SCALE GENOMIC DNA]</scope>
    <source>
        <strain evidence="5">Wk13</strain>
    </source>
</reference>
<keyword evidence="2" id="KW-1133">Transmembrane helix</keyword>
<comment type="caution">
    <text evidence="4">The sequence shown here is derived from an EMBL/GenBank/DDBJ whole genome shotgun (WGS) entry which is preliminary data.</text>
</comment>
<sequence length="303" mass="34563">MIRETLYQVLGVPASASTNEIEAGYQRALAVLEASENRMNREDYDFRRTLILLARDTLSDPVSRMGYDDKLMARRGSGTASADRKGAKPTPVSARLPAPDRLAQAADTPPIRSRAMTYHADANEASGSLGSFRASSFSLSSHSSSPLRSLLAIMMTVVILAVMLQSYLVYSSRVERAYNEKLAAATANAEEKLIIQDYYHKYGERLASADEARRRDLEHRQRAAEALQAERERARAEREAQQRQEADRRYADRVSFDLRRAEEAERREEKRAQEEAQRKQREEAERTERMQQHWRSVMQPQSH</sequence>
<protein>
    <recommendedName>
        <fullName evidence="3">J domain-containing protein</fullName>
    </recommendedName>
</protein>
<feature type="transmembrane region" description="Helical" evidence="2">
    <location>
        <begin position="150"/>
        <end position="170"/>
    </location>
</feature>
<dbReference type="Proteomes" id="UP001574673">
    <property type="component" value="Unassembled WGS sequence"/>
</dbReference>
<proteinExistence type="predicted"/>
<dbReference type="EMBL" id="JBEUWX010000001">
    <property type="protein sequence ID" value="MFA9948940.1"/>
    <property type="molecule type" value="Genomic_DNA"/>
</dbReference>
<dbReference type="SUPFAM" id="SSF46565">
    <property type="entry name" value="Chaperone J-domain"/>
    <property type="match status" value="1"/>
</dbReference>
<dbReference type="PROSITE" id="PS50076">
    <property type="entry name" value="DNAJ_2"/>
    <property type="match status" value="1"/>
</dbReference>
<evidence type="ECO:0000256" key="2">
    <source>
        <dbReference type="SAM" id="Phobius"/>
    </source>
</evidence>
<evidence type="ECO:0000313" key="5">
    <source>
        <dbReference type="Proteomes" id="UP001574673"/>
    </source>
</evidence>
<dbReference type="RefSeq" id="WP_418890105.1">
    <property type="nucleotide sequence ID" value="NZ_JBEUWX010000001.1"/>
</dbReference>
<dbReference type="InterPro" id="IPR036869">
    <property type="entry name" value="J_dom_sf"/>
</dbReference>
<name>A0ABV4UB29_9RHOO</name>
<dbReference type="Gene3D" id="1.10.287.110">
    <property type="entry name" value="DnaJ domain"/>
    <property type="match status" value="1"/>
</dbReference>
<keyword evidence="5" id="KW-1185">Reference proteome</keyword>
<keyword evidence="2" id="KW-0472">Membrane</keyword>
<feature type="region of interest" description="Disordered" evidence="1">
    <location>
        <begin position="69"/>
        <end position="107"/>
    </location>
</feature>